<evidence type="ECO:0000313" key="3">
    <source>
        <dbReference type="EMBL" id="KAJ5225882.1"/>
    </source>
</evidence>
<dbReference type="InterPro" id="IPR029058">
    <property type="entry name" value="AB_hydrolase_fold"/>
</dbReference>
<dbReference type="RefSeq" id="XP_058329293.1">
    <property type="nucleotide sequence ID" value="XM_058476403.1"/>
</dbReference>
<comment type="caution">
    <text evidence="3">The sequence shown here is derived from an EMBL/GenBank/DDBJ whole genome shotgun (WGS) entry which is preliminary data.</text>
</comment>
<dbReference type="PANTHER" id="PTHR34853:SF5">
    <property type="entry name" value="LIP-DOMAIN-CONTAINING PROTEIN-RELATED"/>
    <property type="match status" value="1"/>
</dbReference>
<feature type="chain" id="PRO_5041032738" evidence="2">
    <location>
        <begin position="18"/>
        <end position="438"/>
    </location>
</feature>
<dbReference type="PIRSF" id="PIRSF029171">
    <property type="entry name" value="Esterase_LipA"/>
    <property type="match status" value="1"/>
</dbReference>
<keyword evidence="1" id="KW-0378">Hydrolase</keyword>
<dbReference type="Gene3D" id="3.40.50.1820">
    <property type="entry name" value="alpha/beta hydrolase"/>
    <property type="match status" value="1"/>
</dbReference>
<dbReference type="Gene3D" id="1.10.260.130">
    <property type="match status" value="1"/>
</dbReference>
<proteinExistence type="inferred from homology"/>
<reference evidence="3" key="2">
    <citation type="journal article" date="2023" name="IMA Fungus">
        <title>Comparative genomic study of the Penicillium genus elucidates a diverse pangenome and 15 lateral gene transfer events.</title>
        <authorList>
            <person name="Petersen C."/>
            <person name="Sorensen T."/>
            <person name="Nielsen M.R."/>
            <person name="Sondergaard T.E."/>
            <person name="Sorensen J.L."/>
            <person name="Fitzpatrick D.A."/>
            <person name="Frisvad J.C."/>
            <person name="Nielsen K.L."/>
        </authorList>
    </citation>
    <scope>NUCLEOTIDE SEQUENCE</scope>
    <source>
        <strain evidence="3">IBT 19713</strain>
    </source>
</reference>
<sequence length="438" mass="46514">MAVMALMTAITSTQAAAVPIVHAPLARRGLPKSPSSDPFYDPPAGFESSKPGTILRQRKINVAFFGLIPDPVESYQLLYRTTAINGSAIATVTTVFKPTNAKKDRFVSSKRHMTAQPRSQLILQAYLLLGYVVASPDYEGPDAAFGPGRLAGTGVLDGMRAISSFSTLGFNTKTPQIVGTGYSGGAIATGWAASLQPSYASELDIKGWAQGGTPANLTGTLVYIDDTLFSGFIPPPAYGALINPVLDRIITDNGRSALNKAKATCAPGDLINFPEKSILSTDFQTLGRGLLYEPTIRSILQKNTMGVTKSETPAAPVFVYHATYDEIIPYANTSTLVDSWCDYGADVKFTTYGAGGHITTEVIALPEVIKFVEAAFAGTTDKGCTRNTELGSILNPLALGADLEPILIKLVEVLAKAGTGDSDIKKNLTVLEDVVTWH</sequence>
<dbReference type="EMBL" id="JAPQKS010000005">
    <property type="protein sequence ID" value="KAJ5225882.1"/>
    <property type="molecule type" value="Genomic_DNA"/>
</dbReference>
<evidence type="ECO:0000256" key="2">
    <source>
        <dbReference type="PIRNR" id="PIRNR029171"/>
    </source>
</evidence>
<dbReference type="GO" id="GO:0016042">
    <property type="term" value="P:lipid catabolic process"/>
    <property type="evidence" value="ECO:0007669"/>
    <property type="project" value="UniProtKB-UniRule"/>
</dbReference>
<dbReference type="GO" id="GO:0004806">
    <property type="term" value="F:triacylglycerol lipase activity"/>
    <property type="evidence" value="ECO:0007669"/>
    <property type="project" value="UniProtKB-UniRule"/>
</dbReference>
<dbReference type="GO" id="GO:0017000">
    <property type="term" value="P:antibiotic biosynthetic process"/>
    <property type="evidence" value="ECO:0007669"/>
    <property type="project" value="UniProtKB-ARBA"/>
</dbReference>
<dbReference type="Pfam" id="PF03583">
    <property type="entry name" value="LIP"/>
    <property type="match status" value="1"/>
</dbReference>
<comment type="similarity">
    <text evidence="2">Belongs to the AB hydrolase superfamily. Lipase family.</text>
</comment>
<reference evidence="3" key="1">
    <citation type="submission" date="2022-11" db="EMBL/GenBank/DDBJ databases">
        <authorList>
            <person name="Petersen C."/>
        </authorList>
    </citation>
    <scope>NUCLEOTIDE SEQUENCE</scope>
    <source>
        <strain evidence="3">IBT 19713</strain>
    </source>
</reference>
<accession>A0A9W9NTG6</accession>
<dbReference type="GeneID" id="83203706"/>
<keyword evidence="4" id="KW-1185">Reference proteome</keyword>
<evidence type="ECO:0000313" key="4">
    <source>
        <dbReference type="Proteomes" id="UP001150941"/>
    </source>
</evidence>
<evidence type="ECO:0000256" key="1">
    <source>
        <dbReference type="ARBA" id="ARBA00022801"/>
    </source>
</evidence>
<organism evidence="3 4">
    <name type="scientific">Penicillium chermesinum</name>
    <dbReference type="NCBI Taxonomy" id="63820"/>
    <lineage>
        <taxon>Eukaryota</taxon>
        <taxon>Fungi</taxon>
        <taxon>Dikarya</taxon>
        <taxon>Ascomycota</taxon>
        <taxon>Pezizomycotina</taxon>
        <taxon>Eurotiomycetes</taxon>
        <taxon>Eurotiomycetidae</taxon>
        <taxon>Eurotiales</taxon>
        <taxon>Aspergillaceae</taxon>
        <taxon>Penicillium</taxon>
    </lineage>
</organism>
<dbReference type="OrthoDB" id="2373480at2759"/>
<name>A0A9W9NTG6_9EURO</name>
<keyword evidence="2" id="KW-0732">Signal</keyword>
<protein>
    <submittedName>
        <fullName evidence="3">Uncharacterized protein</fullName>
    </submittedName>
</protein>
<dbReference type="SUPFAM" id="SSF53474">
    <property type="entry name" value="alpha/beta-Hydrolases"/>
    <property type="match status" value="1"/>
</dbReference>
<dbReference type="PANTHER" id="PTHR34853">
    <property type="match status" value="1"/>
</dbReference>
<feature type="signal peptide" evidence="2">
    <location>
        <begin position="1"/>
        <end position="17"/>
    </location>
</feature>
<dbReference type="AlphaFoldDB" id="A0A9W9NTG6"/>
<gene>
    <name evidence="3" type="ORF">N7468_007107</name>
</gene>
<dbReference type="GO" id="GO:0072330">
    <property type="term" value="P:monocarboxylic acid biosynthetic process"/>
    <property type="evidence" value="ECO:0007669"/>
    <property type="project" value="UniProtKB-ARBA"/>
</dbReference>
<dbReference type="Proteomes" id="UP001150941">
    <property type="component" value="Unassembled WGS sequence"/>
</dbReference>
<dbReference type="InterPro" id="IPR005152">
    <property type="entry name" value="Lipase_secreted"/>
</dbReference>